<dbReference type="eggNOG" id="COG0471">
    <property type="taxonomic scope" value="Bacteria"/>
</dbReference>
<dbReference type="PANTHER" id="PTHR10283">
    <property type="entry name" value="SOLUTE CARRIER FAMILY 13 MEMBER"/>
    <property type="match status" value="1"/>
</dbReference>
<dbReference type="GO" id="GO:0005886">
    <property type="term" value="C:plasma membrane"/>
    <property type="evidence" value="ECO:0007669"/>
    <property type="project" value="TreeGrafter"/>
</dbReference>
<dbReference type="PANTHER" id="PTHR10283:SF82">
    <property type="entry name" value="SOLUTE CARRIER FAMILY 13 MEMBER 2"/>
    <property type="match status" value="1"/>
</dbReference>
<dbReference type="PATRIC" id="fig|1280952.3.peg.924"/>
<comment type="caution">
    <text evidence="6">The sequence shown here is derived from an EMBL/GenBank/DDBJ whole genome shotgun (WGS) entry which is preliminary data.</text>
</comment>
<dbReference type="STRING" id="1280952.HJA_04661"/>
<feature type="transmembrane region" description="Helical" evidence="5">
    <location>
        <begin position="31"/>
        <end position="49"/>
    </location>
</feature>
<keyword evidence="7" id="KW-1185">Reference proteome</keyword>
<feature type="transmembrane region" description="Helical" evidence="5">
    <location>
        <begin position="222"/>
        <end position="244"/>
    </location>
</feature>
<dbReference type="NCBIfam" id="TIGR00785">
    <property type="entry name" value="dass"/>
    <property type="match status" value="1"/>
</dbReference>
<evidence type="ECO:0000256" key="4">
    <source>
        <dbReference type="ARBA" id="ARBA00023136"/>
    </source>
</evidence>
<protein>
    <submittedName>
        <fullName evidence="6">Anion transporter</fullName>
    </submittedName>
</protein>
<feature type="transmembrane region" description="Helical" evidence="5">
    <location>
        <begin position="7"/>
        <end position="25"/>
    </location>
</feature>
<gene>
    <name evidence="6" type="ORF">HJA_04661</name>
</gene>
<keyword evidence="3 5" id="KW-1133">Transmembrane helix</keyword>
<evidence type="ECO:0000256" key="1">
    <source>
        <dbReference type="ARBA" id="ARBA00004141"/>
    </source>
</evidence>
<dbReference type="GO" id="GO:1905039">
    <property type="term" value="P:carboxylic acid transmembrane transport"/>
    <property type="evidence" value="ECO:0007669"/>
    <property type="project" value="UniProtKB-ARBA"/>
</dbReference>
<keyword evidence="2 5" id="KW-0812">Transmembrane</keyword>
<feature type="transmembrane region" description="Helical" evidence="5">
    <location>
        <begin position="56"/>
        <end position="75"/>
    </location>
</feature>
<dbReference type="InterPro" id="IPR001898">
    <property type="entry name" value="SLC13A/DASS"/>
</dbReference>
<feature type="transmembrane region" description="Helical" evidence="5">
    <location>
        <begin position="472"/>
        <end position="490"/>
    </location>
</feature>
<feature type="transmembrane region" description="Helical" evidence="5">
    <location>
        <begin position="95"/>
        <end position="113"/>
    </location>
</feature>
<dbReference type="RefSeq" id="WP_035578736.1">
    <property type="nucleotide sequence ID" value="NZ_ARYJ01000002.1"/>
</dbReference>
<accession>A0A059FJ31</accession>
<proteinExistence type="predicted"/>
<comment type="subcellular location">
    <subcellularLocation>
        <location evidence="1">Membrane</location>
        <topology evidence="1">Multi-pass membrane protein</topology>
    </subcellularLocation>
</comment>
<reference evidence="6 7" key="1">
    <citation type="journal article" date="2014" name="Antonie Van Leeuwenhoek">
        <title>Hyphomonas beringensis sp. nov. and Hyphomonas chukchiensis sp. nov., isolated from surface seawater of the Bering Sea and Chukchi Sea.</title>
        <authorList>
            <person name="Li C."/>
            <person name="Lai Q."/>
            <person name="Li G."/>
            <person name="Dong C."/>
            <person name="Wang J."/>
            <person name="Liao Y."/>
            <person name="Shao Z."/>
        </authorList>
    </citation>
    <scope>NUCLEOTIDE SEQUENCE [LARGE SCALE GENOMIC DNA]</scope>
    <source>
        <strain evidence="6 7">VP2</strain>
    </source>
</reference>
<dbReference type="GO" id="GO:0008514">
    <property type="term" value="F:organic anion transmembrane transporter activity"/>
    <property type="evidence" value="ECO:0007669"/>
    <property type="project" value="UniProtKB-ARBA"/>
</dbReference>
<dbReference type="Proteomes" id="UP000024816">
    <property type="component" value="Unassembled WGS sequence"/>
</dbReference>
<dbReference type="AlphaFoldDB" id="A0A059FJ31"/>
<organism evidence="6 7">
    <name type="scientific">Hyphomonas jannaschiana VP2</name>
    <dbReference type="NCBI Taxonomy" id="1280952"/>
    <lineage>
        <taxon>Bacteria</taxon>
        <taxon>Pseudomonadati</taxon>
        <taxon>Pseudomonadota</taxon>
        <taxon>Alphaproteobacteria</taxon>
        <taxon>Hyphomonadales</taxon>
        <taxon>Hyphomonadaceae</taxon>
        <taxon>Hyphomonas</taxon>
    </lineage>
</organism>
<dbReference type="CDD" id="cd01115">
    <property type="entry name" value="SLC13_permease"/>
    <property type="match status" value="1"/>
</dbReference>
<evidence type="ECO:0000313" key="7">
    <source>
        <dbReference type="Proteomes" id="UP000024816"/>
    </source>
</evidence>
<feature type="transmembrane region" description="Helical" evidence="5">
    <location>
        <begin position="383"/>
        <end position="401"/>
    </location>
</feature>
<evidence type="ECO:0000256" key="5">
    <source>
        <dbReference type="SAM" id="Phobius"/>
    </source>
</evidence>
<dbReference type="EMBL" id="ARYJ01000002">
    <property type="protein sequence ID" value="KCZ90493.1"/>
    <property type="molecule type" value="Genomic_DNA"/>
</dbReference>
<feature type="transmembrane region" description="Helical" evidence="5">
    <location>
        <begin position="345"/>
        <end position="363"/>
    </location>
</feature>
<feature type="transmembrane region" description="Helical" evidence="5">
    <location>
        <begin position="181"/>
        <end position="202"/>
    </location>
</feature>
<dbReference type="Pfam" id="PF00939">
    <property type="entry name" value="Na_sulph_symp"/>
    <property type="match status" value="1"/>
</dbReference>
<keyword evidence="4 5" id="KW-0472">Membrane</keyword>
<feature type="transmembrane region" description="Helical" evidence="5">
    <location>
        <begin position="408"/>
        <end position="427"/>
    </location>
</feature>
<dbReference type="OrthoDB" id="9766267at2"/>
<evidence type="ECO:0000256" key="3">
    <source>
        <dbReference type="ARBA" id="ARBA00022989"/>
    </source>
</evidence>
<evidence type="ECO:0000313" key="6">
    <source>
        <dbReference type="EMBL" id="KCZ90493.1"/>
    </source>
</evidence>
<sequence>MTLSHRTIGLILGIVLPALMLLAGPPAGLNWPAWLTGCLLVLMAIWWATEAIPIPATSLLPLIVLPFGAAIIGHGEHANAVAVAALSPRAVSSSYMDPIVLLLLGGFIIALGVERWHLHKRIALNIVDRVGTSPKALIFGFMLATAVLSMWISNTATSLMMVPIAISAAAALQDKEGKFTTAILLGVCYSASIGGVATPIGTPTNLIALKWLQEETGEGIGFGQWMTFGIPTAALLVPAAWWAVTRGLPKYKHGESMAASVHHDLKELGPIKTPEQRIAIVFGIIATMWVLRLPATKLLTSMGYPLLEAYGGQTDMMIALFGAVLVFLVPAGGEERRALMTWEEAVKLPWGVIVLFGGGISLGKAMHATGLSDWIGTQMQMLSIFPPLVIVAIMVLLVIFLTEVTSNVATMTTLSPIIGSLAVAVGAAPQSLFAPAAVAASCAFMLPVATAPNAVIYATGKVPISEMIKQGFRINLMGVVIITIVGYWIAPAVL</sequence>
<feature type="transmembrane region" description="Helical" evidence="5">
    <location>
        <begin position="433"/>
        <end position="460"/>
    </location>
</feature>
<feature type="transmembrane region" description="Helical" evidence="5">
    <location>
        <begin position="134"/>
        <end position="152"/>
    </location>
</feature>
<feature type="transmembrane region" description="Helical" evidence="5">
    <location>
        <begin position="316"/>
        <end position="333"/>
    </location>
</feature>
<name>A0A059FJ31_9PROT</name>
<feature type="transmembrane region" description="Helical" evidence="5">
    <location>
        <begin position="278"/>
        <end position="296"/>
    </location>
</feature>
<feature type="transmembrane region" description="Helical" evidence="5">
    <location>
        <begin position="158"/>
        <end position="174"/>
    </location>
</feature>
<evidence type="ECO:0000256" key="2">
    <source>
        <dbReference type="ARBA" id="ARBA00022692"/>
    </source>
</evidence>